<dbReference type="PANTHER" id="PTHR36617">
    <property type="entry name" value="PROTEIN, PUTATIVE-RELATED"/>
    <property type="match status" value="1"/>
</dbReference>
<gene>
    <name evidence="2" type="ORF">CB5_LOCUS9959</name>
</gene>
<dbReference type="Pfam" id="PF13966">
    <property type="entry name" value="zf-RVT"/>
    <property type="match status" value="1"/>
</dbReference>
<reference evidence="2" key="1">
    <citation type="submission" date="2020-07" db="EMBL/GenBank/DDBJ databases">
        <authorList>
            <person name="Lin J."/>
        </authorList>
    </citation>
    <scope>NUCLEOTIDE SEQUENCE</scope>
</reference>
<proteinExistence type="predicted"/>
<evidence type="ECO:0000259" key="1">
    <source>
        <dbReference type="Pfam" id="PF13966"/>
    </source>
</evidence>
<accession>A0A6V7P7W0</accession>
<dbReference type="AlphaFoldDB" id="A0A6V7P7W0"/>
<dbReference type="PANTHER" id="PTHR36617:SF15">
    <property type="entry name" value="REVERSE TRANSCRIPTASE ZINC-BINDING DOMAIN-CONTAINING PROTEIN"/>
    <property type="match status" value="1"/>
</dbReference>
<name>A0A6V7P7W0_ANACO</name>
<dbReference type="InterPro" id="IPR026960">
    <property type="entry name" value="RVT-Znf"/>
</dbReference>
<feature type="domain" description="Reverse transcriptase zinc-binding" evidence="1">
    <location>
        <begin position="91"/>
        <end position="171"/>
    </location>
</feature>
<sequence>MDFWEDRWSGKTTLRSSFPEIFHLFPRKNLRISDCLSSNGWCWDMIPGVDNYVNFGANSGITALKDKISNVPTSQGQDSVHWSWSTDGRLTVKSTYSTLRDRGTRDAHLGGIGPLCLPLKIKVFCWLVLKKRSLTADNLIKRGWICNTKCMLCGLEEKTVDHLFSKCIVTRFFMATI</sequence>
<organism evidence="2">
    <name type="scientific">Ananas comosus var. bracteatus</name>
    <name type="common">red pineapple</name>
    <dbReference type="NCBI Taxonomy" id="296719"/>
    <lineage>
        <taxon>Eukaryota</taxon>
        <taxon>Viridiplantae</taxon>
        <taxon>Streptophyta</taxon>
        <taxon>Embryophyta</taxon>
        <taxon>Tracheophyta</taxon>
        <taxon>Spermatophyta</taxon>
        <taxon>Magnoliopsida</taxon>
        <taxon>Liliopsida</taxon>
        <taxon>Poales</taxon>
        <taxon>Bromeliaceae</taxon>
        <taxon>Bromelioideae</taxon>
        <taxon>Ananas</taxon>
    </lineage>
</organism>
<dbReference type="EMBL" id="LR862146">
    <property type="protein sequence ID" value="CAD1826748.1"/>
    <property type="molecule type" value="Genomic_DNA"/>
</dbReference>
<evidence type="ECO:0000313" key="2">
    <source>
        <dbReference type="EMBL" id="CAD1826748.1"/>
    </source>
</evidence>
<protein>
    <recommendedName>
        <fullName evidence="1">Reverse transcriptase zinc-binding domain-containing protein</fullName>
    </recommendedName>
</protein>